<evidence type="ECO:0008006" key="5">
    <source>
        <dbReference type="Google" id="ProtNLM"/>
    </source>
</evidence>
<feature type="region of interest" description="Disordered" evidence="2">
    <location>
        <begin position="456"/>
        <end position="478"/>
    </location>
</feature>
<dbReference type="Proteomes" id="UP000193642">
    <property type="component" value="Unassembled WGS sequence"/>
</dbReference>
<dbReference type="PANTHER" id="PTHR28663:SF1">
    <property type="entry name" value="CILIA- AND FLAGELLA- ASSOCIATED PROTEIN 210"/>
    <property type="match status" value="1"/>
</dbReference>
<protein>
    <recommendedName>
        <fullName evidence="5">Trichohyalin-plectin-homology domain-containing protein</fullName>
    </recommendedName>
</protein>
<keyword evidence="4" id="KW-1185">Reference proteome</keyword>
<feature type="compositionally biased region" description="Basic and acidic residues" evidence="2">
    <location>
        <begin position="206"/>
        <end position="223"/>
    </location>
</feature>
<feature type="region of interest" description="Disordered" evidence="2">
    <location>
        <begin position="206"/>
        <end position="227"/>
    </location>
</feature>
<organism evidence="3 4">
    <name type="scientific">Rhizoclosmatium globosum</name>
    <dbReference type="NCBI Taxonomy" id="329046"/>
    <lineage>
        <taxon>Eukaryota</taxon>
        <taxon>Fungi</taxon>
        <taxon>Fungi incertae sedis</taxon>
        <taxon>Chytridiomycota</taxon>
        <taxon>Chytridiomycota incertae sedis</taxon>
        <taxon>Chytridiomycetes</taxon>
        <taxon>Chytridiales</taxon>
        <taxon>Chytriomycetaceae</taxon>
        <taxon>Rhizoclosmatium</taxon>
    </lineage>
</organism>
<proteinExistence type="predicted"/>
<dbReference type="AlphaFoldDB" id="A0A1Y2BSG1"/>
<reference evidence="3 4" key="1">
    <citation type="submission" date="2016-07" db="EMBL/GenBank/DDBJ databases">
        <title>Pervasive Adenine N6-methylation of Active Genes in Fungi.</title>
        <authorList>
            <consortium name="DOE Joint Genome Institute"/>
            <person name="Mondo S.J."/>
            <person name="Dannebaum R.O."/>
            <person name="Kuo R.C."/>
            <person name="Labutti K."/>
            <person name="Haridas S."/>
            <person name="Kuo A."/>
            <person name="Salamov A."/>
            <person name="Ahrendt S.R."/>
            <person name="Lipzen A."/>
            <person name="Sullivan W."/>
            <person name="Andreopoulos W.B."/>
            <person name="Clum A."/>
            <person name="Lindquist E."/>
            <person name="Daum C."/>
            <person name="Ramamoorthy G.K."/>
            <person name="Gryganskyi A."/>
            <person name="Culley D."/>
            <person name="Magnuson J.K."/>
            <person name="James T.Y."/>
            <person name="O'Malley M.A."/>
            <person name="Stajich J.E."/>
            <person name="Spatafora J.W."/>
            <person name="Visel A."/>
            <person name="Grigoriev I.V."/>
        </authorList>
    </citation>
    <scope>NUCLEOTIDE SEQUENCE [LARGE SCALE GENOMIC DNA]</scope>
    <source>
        <strain evidence="3 4">JEL800</strain>
    </source>
</reference>
<dbReference type="OrthoDB" id="331765at2759"/>
<dbReference type="PANTHER" id="PTHR28663">
    <property type="entry name" value="COILED-COIL DOMAIN-CONTAINING PROTEIN 173"/>
    <property type="match status" value="1"/>
</dbReference>
<feature type="compositionally biased region" description="Basic and acidic residues" evidence="2">
    <location>
        <begin position="456"/>
        <end position="476"/>
    </location>
</feature>
<sequence>MMVLSAIELKQLTQRITSSEPDKTIQDLLNKDREDRYQLSRARVQNWENTVLGQRRKRLEARNERLNEEELQRQEIDRRNAQEEADRRQKVLDKAKMMQYHNQDSVRAFHSKIQLYQTLKERDLQLKMKAANRPQNIKEQKRKEFLECQDIAQQQIKADAYKAAEARVKRLAYAREQMLQMKEKLLKEQEERNALLQEQMEYVRKDEEHRQEMAQKEKKKRAESASLQRELVEMSKSKIDRAQAIKQQDEALEERCQAWSARKSRQYELKKVIEKEWFNEALAKREQIGLVQAQLSNDLESKLEEKVQKAILLKDQQAALDEQKKLEKKAFRREELKLYYNDYIEREEERKSAIQKEEKLLLEQYMKIKEEADKEKADRKVQLLCTGKAFQEHHKAQVAKIQKETEKQKADRLEYDRIQAENMAKEDNELKEYMKSVADAPWASDNPRLKKYIKDTLERPKTARKSKEPPNTKERLGFLPGRYRRPELARMNPVVTGGYLKAIGKDTDHYAMVTTTIP</sequence>
<comment type="caution">
    <text evidence="3">The sequence shown here is derived from an EMBL/GenBank/DDBJ whole genome shotgun (WGS) entry which is preliminary data.</text>
</comment>
<evidence type="ECO:0000256" key="1">
    <source>
        <dbReference type="SAM" id="Coils"/>
    </source>
</evidence>
<evidence type="ECO:0000256" key="2">
    <source>
        <dbReference type="SAM" id="MobiDB-lite"/>
    </source>
</evidence>
<feature type="coiled-coil region" evidence="1">
    <location>
        <begin position="49"/>
        <end position="91"/>
    </location>
</feature>
<dbReference type="EMBL" id="MCGO01000049">
    <property type="protein sequence ID" value="ORY37688.1"/>
    <property type="molecule type" value="Genomic_DNA"/>
</dbReference>
<dbReference type="STRING" id="329046.A0A1Y2BSG1"/>
<accession>A0A1Y2BSG1</accession>
<keyword evidence="1" id="KW-0175">Coiled coil</keyword>
<name>A0A1Y2BSG1_9FUNG</name>
<dbReference type="InterPro" id="IPR039986">
    <property type="entry name" value="CFAP210"/>
</dbReference>
<evidence type="ECO:0000313" key="3">
    <source>
        <dbReference type="EMBL" id="ORY37688.1"/>
    </source>
</evidence>
<evidence type="ECO:0000313" key="4">
    <source>
        <dbReference type="Proteomes" id="UP000193642"/>
    </source>
</evidence>
<gene>
    <name evidence="3" type="ORF">BCR33DRAFT_721404</name>
</gene>